<name>A0A1I7GD04_9BACL</name>
<gene>
    <name evidence="2" type="ORF">SAMN05421543_102136</name>
</gene>
<dbReference type="RefSeq" id="WP_074949512.1">
    <property type="nucleotide sequence ID" value="NZ_FPBV01000002.1"/>
</dbReference>
<evidence type="ECO:0000313" key="2">
    <source>
        <dbReference type="EMBL" id="SFU46211.1"/>
    </source>
</evidence>
<dbReference type="Proteomes" id="UP000183508">
    <property type="component" value="Unassembled WGS sequence"/>
</dbReference>
<organism evidence="2 3">
    <name type="scientific">Alicyclobacillus macrosporangiidus</name>
    <dbReference type="NCBI Taxonomy" id="392015"/>
    <lineage>
        <taxon>Bacteria</taxon>
        <taxon>Bacillati</taxon>
        <taxon>Bacillota</taxon>
        <taxon>Bacilli</taxon>
        <taxon>Bacillales</taxon>
        <taxon>Alicyclobacillaceae</taxon>
        <taxon>Alicyclobacillus</taxon>
    </lineage>
</organism>
<accession>A0A1I7GD04</accession>
<dbReference type="OrthoDB" id="2376582at2"/>
<keyword evidence="1" id="KW-1133">Transmembrane helix</keyword>
<evidence type="ECO:0000313" key="3">
    <source>
        <dbReference type="Proteomes" id="UP000183508"/>
    </source>
</evidence>
<keyword evidence="3" id="KW-1185">Reference proteome</keyword>
<feature type="transmembrane region" description="Helical" evidence="1">
    <location>
        <begin position="39"/>
        <end position="63"/>
    </location>
</feature>
<proteinExistence type="predicted"/>
<feature type="transmembrane region" description="Helical" evidence="1">
    <location>
        <begin position="7"/>
        <end position="27"/>
    </location>
</feature>
<dbReference type="AlphaFoldDB" id="A0A1I7GD04"/>
<keyword evidence="1" id="KW-0812">Transmembrane</keyword>
<sequence length="71" mass="7953">MKRTVGQATLCAYIGVVLLLAGFFPGLPDTLPDYRLVHAVWHVMVFVGAALLVYGLETLRLLARRHRRMTS</sequence>
<keyword evidence="1" id="KW-0472">Membrane</keyword>
<reference evidence="3" key="1">
    <citation type="submission" date="2016-10" db="EMBL/GenBank/DDBJ databases">
        <authorList>
            <person name="Varghese N."/>
        </authorList>
    </citation>
    <scope>NUCLEOTIDE SEQUENCE [LARGE SCALE GENOMIC DNA]</scope>
    <source>
        <strain evidence="3">DSM 17980</strain>
    </source>
</reference>
<dbReference type="STRING" id="392015.SAMN05421543_102136"/>
<evidence type="ECO:0000256" key="1">
    <source>
        <dbReference type="SAM" id="Phobius"/>
    </source>
</evidence>
<protein>
    <submittedName>
        <fullName evidence="2">Uncharacterized protein</fullName>
    </submittedName>
</protein>
<dbReference type="EMBL" id="FPBV01000002">
    <property type="protein sequence ID" value="SFU46211.1"/>
    <property type="molecule type" value="Genomic_DNA"/>
</dbReference>